<organism evidence="10 11">
    <name type="scientific">Hufsiella arboris</name>
    <dbReference type="NCBI Taxonomy" id="2695275"/>
    <lineage>
        <taxon>Bacteria</taxon>
        <taxon>Pseudomonadati</taxon>
        <taxon>Bacteroidota</taxon>
        <taxon>Sphingobacteriia</taxon>
        <taxon>Sphingobacteriales</taxon>
        <taxon>Sphingobacteriaceae</taxon>
        <taxon>Hufsiella</taxon>
    </lineage>
</organism>
<keyword evidence="6" id="KW-0067">ATP-binding</keyword>
<comment type="catalytic activity">
    <reaction evidence="1">
        <text>ATP + protein L-histidine = ADP + protein N-phospho-L-histidine.</text>
        <dbReference type="EC" id="2.7.13.3"/>
    </reaction>
</comment>
<keyword evidence="3" id="KW-0808">Transferase</keyword>
<dbReference type="Pfam" id="PF02518">
    <property type="entry name" value="HATPase_c"/>
    <property type="match status" value="1"/>
</dbReference>
<dbReference type="InterPro" id="IPR004358">
    <property type="entry name" value="Sig_transdc_His_kin-like_C"/>
</dbReference>
<evidence type="ECO:0000256" key="6">
    <source>
        <dbReference type="ARBA" id="ARBA00022840"/>
    </source>
</evidence>
<keyword evidence="7" id="KW-0902">Two-component regulatory system</keyword>
<gene>
    <name evidence="10" type="ORF">GS399_10760</name>
</gene>
<keyword evidence="8" id="KW-1133">Transmembrane helix</keyword>
<proteinExistence type="predicted"/>
<dbReference type="GO" id="GO:0000160">
    <property type="term" value="P:phosphorelay signal transduction system"/>
    <property type="evidence" value="ECO:0007669"/>
    <property type="project" value="UniProtKB-KW"/>
</dbReference>
<evidence type="ECO:0000256" key="3">
    <source>
        <dbReference type="ARBA" id="ARBA00022679"/>
    </source>
</evidence>
<evidence type="ECO:0000256" key="1">
    <source>
        <dbReference type="ARBA" id="ARBA00000085"/>
    </source>
</evidence>
<dbReference type="GO" id="GO:0004673">
    <property type="term" value="F:protein histidine kinase activity"/>
    <property type="evidence" value="ECO:0007669"/>
    <property type="project" value="UniProtKB-EC"/>
</dbReference>
<feature type="transmembrane region" description="Helical" evidence="8">
    <location>
        <begin position="10"/>
        <end position="28"/>
    </location>
</feature>
<protein>
    <recommendedName>
        <fullName evidence="2">histidine kinase</fullName>
        <ecNumber evidence="2">2.7.13.3</ecNumber>
    </recommendedName>
</protein>
<keyword evidence="8" id="KW-0472">Membrane</keyword>
<keyword evidence="11" id="KW-1185">Reference proteome</keyword>
<dbReference type="SMART" id="SM00387">
    <property type="entry name" value="HATPase_c"/>
    <property type="match status" value="1"/>
</dbReference>
<dbReference type="PROSITE" id="PS50109">
    <property type="entry name" value="HIS_KIN"/>
    <property type="match status" value="1"/>
</dbReference>
<dbReference type="PANTHER" id="PTHR43065:SF46">
    <property type="entry name" value="C4-DICARBOXYLATE TRANSPORT SENSOR PROTEIN DCTB"/>
    <property type="match status" value="1"/>
</dbReference>
<dbReference type="InterPro" id="IPR003594">
    <property type="entry name" value="HATPase_dom"/>
</dbReference>
<evidence type="ECO:0000256" key="2">
    <source>
        <dbReference type="ARBA" id="ARBA00012438"/>
    </source>
</evidence>
<keyword evidence="5" id="KW-0418">Kinase</keyword>
<dbReference type="Proteomes" id="UP000466586">
    <property type="component" value="Unassembled WGS sequence"/>
</dbReference>
<dbReference type="PRINTS" id="PR00344">
    <property type="entry name" value="BCTRLSENSOR"/>
</dbReference>
<feature type="domain" description="Histidine kinase" evidence="9">
    <location>
        <begin position="229"/>
        <end position="444"/>
    </location>
</feature>
<dbReference type="InterPro" id="IPR005467">
    <property type="entry name" value="His_kinase_dom"/>
</dbReference>
<comment type="caution">
    <text evidence="10">The sequence shown here is derived from an EMBL/GenBank/DDBJ whole genome shotgun (WGS) entry which is preliminary data.</text>
</comment>
<evidence type="ECO:0000256" key="7">
    <source>
        <dbReference type="ARBA" id="ARBA00023012"/>
    </source>
</evidence>
<evidence type="ECO:0000256" key="5">
    <source>
        <dbReference type="ARBA" id="ARBA00022777"/>
    </source>
</evidence>
<sequence>MIFRTYRRNLLIRIMLLPVTFSFAAYLYFHHQEFYFFLMLLVLLYQLTDLYRFHFKPFDEMGEFIESVHYRDFSRNFDVRHAGGLRPLRAGFNEIYSELKLISKERETQYQYLQKILELVDTGIILYESETGEVSWMNESLKNILKIPYLKSITSLKKRDESLYNEISTLKPGDSKIAVANPDKDALKILLSGTAFQTGNKKYMLVAFQNVNEALDETESKAWQKLLSVMTHEIMNSVAPISSLAGTLKNRLEAPVEELLEDGAVEDLKLGIDTIKNRSEGLLKFTEIYRSLNKITTLNLSKIYIHELTGNLHHLMLPTLQQKQIGFENILKEPGLSIEGDGNLLEQVLINLLVNAIEALKDTENPHITLTAGLSGRKAFIKVADNGPGMSRDVMDKIFVPFFTTKKNGSGIGLSLSKQIMLLHHGNIQVQSKEGEGTAFVLQF</sequence>
<evidence type="ECO:0000256" key="4">
    <source>
        <dbReference type="ARBA" id="ARBA00022741"/>
    </source>
</evidence>
<evidence type="ECO:0000259" key="9">
    <source>
        <dbReference type="PROSITE" id="PS50109"/>
    </source>
</evidence>
<dbReference type="InterPro" id="IPR036890">
    <property type="entry name" value="HATPase_C_sf"/>
</dbReference>
<dbReference type="GO" id="GO:0005524">
    <property type="term" value="F:ATP binding"/>
    <property type="evidence" value="ECO:0007669"/>
    <property type="project" value="UniProtKB-KW"/>
</dbReference>
<dbReference type="AlphaFoldDB" id="A0A7K1YAR5"/>
<dbReference type="EC" id="2.7.13.3" evidence="2"/>
<reference evidence="10 11" key="1">
    <citation type="submission" date="2019-11" db="EMBL/GenBank/DDBJ databases">
        <title>Pedobacter sp. HMF7647 Genome sequencing and assembly.</title>
        <authorList>
            <person name="Kang H."/>
            <person name="Kim H."/>
            <person name="Joh K."/>
        </authorList>
    </citation>
    <scope>NUCLEOTIDE SEQUENCE [LARGE SCALE GENOMIC DNA]</scope>
    <source>
        <strain evidence="10 11">HMF7647</strain>
    </source>
</reference>
<keyword evidence="8" id="KW-0812">Transmembrane</keyword>
<dbReference type="SUPFAM" id="SSF55874">
    <property type="entry name" value="ATPase domain of HSP90 chaperone/DNA topoisomerase II/histidine kinase"/>
    <property type="match status" value="1"/>
</dbReference>
<dbReference type="RefSeq" id="WP_160844619.1">
    <property type="nucleotide sequence ID" value="NZ_WVHT01000004.1"/>
</dbReference>
<keyword evidence="4" id="KW-0547">Nucleotide-binding</keyword>
<evidence type="ECO:0000313" key="10">
    <source>
        <dbReference type="EMBL" id="MXV51451.1"/>
    </source>
</evidence>
<name>A0A7K1YAR5_9SPHI</name>
<dbReference type="EMBL" id="WVHT01000004">
    <property type="protein sequence ID" value="MXV51451.1"/>
    <property type="molecule type" value="Genomic_DNA"/>
</dbReference>
<dbReference type="Gene3D" id="3.30.565.10">
    <property type="entry name" value="Histidine kinase-like ATPase, C-terminal domain"/>
    <property type="match status" value="1"/>
</dbReference>
<dbReference type="PANTHER" id="PTHR43065">
    <property type="entry name" value="SENSOR HISTIDINE KINASE"/>
    <property type="match status" value="1"/>
</dbReference>
<accession>A0A7K1YAR5</accession>
<evidence type="ECO:0000313" key="11">
    <source>
        <dbReference type="Proteomes" id="UP000466586"/>
    </source>
</evidence>
<evidence type="ECO:0000256" key="8">
    <source>
        <dbReference type="SAM" id="Phobius"/>
    </source>
</evidence>